<dbReference type="PANTHER" id="PTHR40942:SF4">
    <property type="entry name" value="CYTOCHROME C5"/>
    <property type="match status" value="1"/>
</dbReference>
<dbReference type="EMBL" id="NVQR01000027">
    <property type="protein sequence ID" value="PCH63071.1"/>
    <property type="molecule type" value="Genomic_DNA"/>
</dbReference>
<dbReference type="GO" id="GO:0009055">
    <property type="term" value="F:electron transfer activity"/>
    <property type="evidence" value="ECO:0007669"/>
    <property type="project" value="InterPro"/>
</dbReference>
<evidence type="ECO:0000259" key="8">
    <source>
        <dbReference type="PROSITE" id="PS51007"/>
    </source>
</evidence>
<dbReference type="PRINTS" id="PR00607">
    <property type="entry name" value="CYTCHROMECIE"/>
</dbReference>
<gene>
    <name evidence="9" type="ORF">COC19_01795</name>
</gene>
<keyword evidence="7" id="KW-0732">Signal</keyword>
<evidence type="ECO:0000256" key="7">
    <source>
        <dbReference type="SAM" id="SignalP"/>
    </source>
</evidence>
<sequence>MQHPRSHSFSLKRYLKHYLKPSRILLAASIGLFSCSLFAAADFDPAQVYKASCAACHDTGAAHAPEVGDTIEWEIRLDKGMDQLVQNAIDGLNGVMPPKGLCMDCSDDQLKAIVEYMLENSL</sequence>
<evidence type="ECO:0000313" key="9">
    <source>
        <dbReference type="EMBL" id="PCH63071.1"/>
    </source>
</evidence>
<feature type="chain" id="PRO_5012336435" evidence="7">
    <location>
        <begin position="40"/>
        <end position="122"/>
    </location>
</feature>
<proteinExistence type="predicted"/>
<keyword evidence="2 6" id="KW-0349">Heme</keyword>
<evidence type="ECO:0000256" key="6">
    <source>
        <dbReference type="PROSITE-ProRule" id="PRU00433"/>
    </source>
</evidence>
<dbReference type="Proteomes" id="UP000218172">
    <property type="component" value="Unassembled WGS sequence"/>
</dbReference>
<organism evidence="9 10">
    <name type="scientific">SAR86 cluster bacterium</name>
    <dbReference type="NCBI Taxonomy" id="2030880"/>
    <lineage>
        <taxon>Bacteria</taxon>
        <taxon>Pseudomonadati</taxon>
        <taxon>Pseudomonadota</taxon>
        <taxon>Gammaproteobacteria</taxon>
        <taxon>SAR86 cluster</taxon>
    </lineage>
</organism>
<dbReference type="Pfam" id="PF13442">
    <property type="entry name" value="Cytochrome_CBB3"/>
    <property type="match status" value="1"/>
</dbReference>
<dbReference type="SUPFAM" id="SSF46626">
    <property type="entry name" value="Cytochrome c"/>
    <property type="match status" value="1"/>
</dbReference>
<dbReference type="InterPro" id="IPR036909">
    <property type="entry name" value="Cyt_c-like_dom_sf"/>
</dbReference>
<dbReference type="Gene3D" id="1.10.760.10">
    <property type="entry name" value="Cytochrome c-like domain"/>
    <property type="match status" value="1"/>
</dbReference>
<evidence type="ECO:0000256" key="3">
    <source>
        <dbReference type="ARBA" id="ARBA00022723"/>
    </source>
</evidence>
<keyword evidence="3 6" id="KW-0479">Metal-binding</keyword>
<reference evidence="10" key="1">
    <citation type="submission" date="2017-08" db="EMBL/GenBank/DDBJ databases">
        <title>A dynamic microbial community with high functional redundancy inhabits the cold, oxic subseafloor aquifer.</title>
        <authorList>
            <person name="Tully B.J."/>
            <person name="Wheat C.G."/>
            <person name="Glazer B.T."/>
            <person name="Huber J.A."/>
        </authorList>
    </citation>
    <scope>NUCLEOTIDE SEQUENCE [LARGE SCALE GENOMIC DNA]</scope>
</reference>
<dbReference type="GO" id="GO:0020037">
    <property type="term" value="F:heme binding"/>
    <property type="evidence" value="ECO:0007669"/>
    <property type="project" value="InterPro"/>
</dbReference>
<dbReference type="PROSITE" id="PS51257">
    <property type="entry name" value="PROKAR_LIPOPROTEIN"/>
    <property type="match status" value="1"/>
</dbReference>
<feature type="domain" description="Cytochrome c" evidence="8">
    <location>
        <begin position="40"/>
        <end position="121"/>
    </location>
</feature>
<dbReference type="GO" id="GO:0005506">
    <property type="term" value="F:iron ion binding"/>
    <property type="evidence" value="ECO:0007669"/>
    <property type="project" value="InterPro"/>
</dbReference>
<evidence type="ECO:0000256" key="5">
    <source>
        <dbReference type="ARBA" id="ARBA00023004"/>
    </source>
</evidence>
<evidence type="ECO:0000256" key="4">
    <source>
        <dbReference type="ARBA" id="ARBA00022982"/>
    </source>
</evidence>
<evidence type="ECO:0000313" key="10">
    <source>
        <dbReference type="Proteomes" id="UP000218172"/>
    </source>
</evidence>
<dbReference type="PROSITE" id="PS51007">
    <property type="entry name" value="CYTC"/>
    <property type="match status" value="1"/>
</dbReference>
<evidence type="ECO:0000256" key="1">
    <source>
        <dbReference type="ARBA" id="ARBA00022448"/>
    </source>
</evidence>
<dbReference type="InterPro" id="IPR009056">
    <property type="entry name" value="Cyt_c-like_dom"/>
</dbReference>
<dbReference type="InterPro" id="IPR002323">
    <property type="entry name" value="Cyt_CIE"/>
</dbReference>
<keyword evidence="1" id="KW-0813">Transport</keyword>
<comment type="caution">
    <text evidence="9">The sequence shown here is derived from an EMBL/GenBank/DDBJ whole genome shotgun (WGS) entry which is preliminary data.</text>
</comment>
<accession>A0A2A4MSP8</accession>
<keyword evidence="4" id="KW-0249">Electron transport</keyword>
<dbReference type="AlphaFoldDB" id="A0A2A4MSP8"/>
<feature type="signal peptide" evidence="7">
    <location>
        <begin position="1"/>
        <end position="39"/>
    </location>
</feature>
<keyword evidence="5 6" id="KW-0408">Iron</keyword>
<evidence type="ECO:0000256" key="2">
    <source>
        <dbReference type="ARBA" id="ARBA00022617"/>
    </source>
</evidence>
<protein>
    <submittedName>
        <fullName evidence="9">Cytochrome C</fullName>
    </submittedName>
</protein>
<dbReference type="PANTHER" id="PTHR40942">
    <property type="match status" value="1"/>
</dbReference>
<name>A0A2A4MSP8_9GAMM</name>